<dbReference type="Pfam" id="PF21857">
    <property type="entry name" value="DUF6913"/>
    <property type="match status" value="1"/>
</dbReference>
<dbReference type="Proteomes" id="UP000249248">
    <property type="component" value="Unassembled WGS sequence"/>
</dbReference>
<dbReference type="RefSeq" id="WP_111062375.1">
    <property type="nucleotide sequence ID" value="NZ_JBHUCU010000002.1"/>
</dbReference>
<reference evidence="1 2" key="1">
    <citation type="submission" date="2018-06" db="EMBL/GenBank/DDBJ databases">
        <title>The draft genome sequence of Crocinitomix sp. SM1701.</title>
        <authorList>
            <person name="Zhang X."/>
        </authorList>
    </citation>
    <scope>NUCLEOTIDE SEQUENCE [LARGE SCALE GENOMIC DNA]</scope>
    <source>
        <strain evidence="1 2">SM1701</strain>
    </source>
</reference>
<dbReference type="EMBL" id="QKSB01000002">
    <property type="protein sequence ID" value="PZE18222.1"/>
    <property type="molecule type" value="Genomic_DNA"/>
</dbReference>
<dbReference type="InterPro" id="IPR054207">
    <property type="entry name" value="DUF6913"/>
</dbReference>
<keyword evidence="2" id="KW-1185">Reference proteome</keyword>
<proteinExistence type="predicted"/>
<name>A0A2W1NRH1_9FLAO</name>
<protein>
    <submittedName>
        <fullName evidence="1">Uncharacterized protein</fullName>
    </submittedName>
</protein>
<gene>
    <name evidence="1" type="ORF">DNU06_06295</name>
</gene>
<evidence type="ECO:0000313" key="2">
    <source>
        <dbReference type="Proteomes" id="UP000249248"/>
    </source>
</evidence>
<organism evidence="1 2">
    <name type="scientific">Putridiphycobacter roseus</name>
    <dbReference type="NCBI Taxonomy" id="2219161"/>
    <lineage>
        <taxon>Bacteria</taxon>
        <taxon>Pseudomonadati</taxon>
        <taxon>Bacteroidota</taxon>
        <taxon>Flavobacteriia</taxon>
        <taxon>Flavobacteriales</taxon>
        <taxon>Crocinitomicaceae</taxon>
        <taxon>Putridiphycobacter</taxon>
    </lineage>
</organism>
<accession>A0A2W1NRH1</accession>
<evidence type="ECO:0000313" key="1">
    <source>
        <dbReference type="EMBL" id="PZE18222.1"/>
    </source>
</evidence>
<dbReference type="AlphaFoldDB" id="A0A2W1NRH1"/>
<comment type="caution">
    <text evidence="1">The sequence shown here is derived from an EMBL/GenBank/DDBJ whole genome shotgun (WGS) entry which is preliminary data.</text>
</comment>
<sequence length="159" mass="18550">MKTKNSYNPDARNIALLPRPAYKEVLVIISKSEQINHNLLHQYFPNATFSFLSNRTEKEDNSKGMNYTLHKKDFFFKTLKNERLKNLTKKTFDLLIDLNEDNDKLIYFVENINAGLKIGCFNKPNNHLYDILTKPSLEIVDVVNSMVKQLDILTLNNKK</sequence>